<evidence type="ECO:0000256" key="1">
    <source>
        <dbReference type="ARBA" id="ARBA00022448"/>
    </source>
</evidence>
<dbReference type="Gene3D" id="3.40.50.300">
    <property type="entry name" value="P-loop containing nucleotide triphosphate hydrolases"/>
    <property type="match status" value="1"/>
</dbReference>
<dbReference type="InterPro" id="IPR017911">
    <property type="entry name" value="MacB-like_ATP-bd"/>
</dbReference>
<keyword evidence="1" id="KW-0813">Transport</keyword>
<dbReference type="GO" id="GO:0022857">
    <property type="term" value="F:transmembrane transporter activity"/>
    <property type="evidence" value="ECO:0007669"/>
    <property type="project" value="UniProtKB-ARBA"/>
</dbReference>
<dbReference type="AlphaFoldDB" id="A0AAW7X0B6"/>
<dbReference type="GeneID" id="98613947"/>
<accession>A0AAW7X0B6</accession>
<dbReference type="GO" id="GO:1902495">
    <property type="term" value="C:transmembrane transporter complex"/>
    <property type="evidence" value="ECO:0007669"/>
    <property type="project" value="UniProtKB-ARBA"/>
</dbReference>
<comment type="similarity">
    <text evidence="4">Belongs to the ABC transporter superfamily. Macrolide exporter (TC 3.A.1.122) family.</text>
</comment>
<dbReference type="Proteomes" id="UP001169760">
    <property type="component" value="Unassembled WGS sequence"/>
</dbReference>
<dbReference type="FunFam" id="3.40.50.300:FF:000032">
    <property type="entry name" value="Export ABC transporter ATP-binding protein"/>
    <property type="match status" value="1"/>
</dbReference>
<dbReference type="SUPFAM" id="SSF52540">
    <property type="entry name" value="P-loop containing nucleoside triphosphate hydrolases"/>
    <property type="match status" value="1"/>
</dbReference>
<dbReference type="RefSeq" id="WP_011468758.1">
    <property type="nucleotide sequence ID" value="NZ_CP123764.1"/>
</dbReference>
<name>A0AAW7X0B6_9GAMM</name>
<keyword evidence="3 6" id="KW-0067">ATP-binding</keyword>
<keyword evidence="2" id="KW-0547">Nucleotide-binding</keyword>
<dbReference type="PROSITE" id="PS00211">
    <property type="entry name" value="ABC_TRANSPORTER_1"/>
    <property type="match status" value="1"/>
</dbReference>
<feature type="domain" description="ABC transporter" evidence="5">
    <location>
        <begin position="2"/>
        <end position="233"/>
    </location>
</feature>
<dbReference type="PROSITE" id="PS50893">
    <property type="entry name" value="ABC_TRANSPORTER_2"/>
    <property type="match status" value="1"/>
</dbReference>
<sequence>MLTLKDIHKSYGAGSQKLHVLKGIDLHIGAGEMVSIMGSSGSGKSTLLNIMGILDSHDQGQYTLADCAIGHHLSERQAAFLRNQHLGFVFQSFNLLPFKNALENIALPLYYRGINRKKRNKLAEEYIERVGLADRKLHMPGELSGGQKQRIAIARALISNPQVILADEPTGALDSQTTEEVMQIFKEVNAEGKTIVIVTHENDIAQQTQRQIVFKDGNILSDSAPATPAATAS</sequence>
<reference evidence="6" key="1">
    <citation type="submission" date="2023-07" db="EMBL/GenBank/DDBJ databases">
        <title>Genome content predicts the carbon catabolic preferences of heterotrophic bacteria.</title>
        <authorList>
            <person name="Gralka M."/>
        </authorList>
    </citation>
    <scope>NUCLEOTIDE SEQUENCE</scope>
    <source>
        <strain evidence="6">I3M17_2</strain>
    </source>
</reference>
<organism evidence="6 7">
    <name type="scientific">Saccharophagus degradans</name>
    <dbReference type="NCBI Taxonomy" id="86304"/>
    <lineage>
        <taxon>Bacteria</taxon>
        <taxon>Pseudomonadati</taxon>
        <taxon>Pseudomonadota</taxon>
        <taxon>Gammaproteobacteria</taxon>
        <taxon>Cellvibrionales</taxon>
        <taxon>Cellvibrionaceae</taxon>
        <taxon>Saccharophagus</taxon>
    </lineage>
</organism>
<dbReference type="GO" id="GO:0005524">
    <property type="term" value="F:ATP binding"/>
    <property type="evidence" value="ECO:0007669"/>
    <property type="project" value="UniProtKB-KW"/>
</dbReference>
<evidence type="ECO:0000256" key="3">
    <source>
        <dbReference type="ARBA" id="ARBA00022840"/>
    </source>
</evidence>
<proteinExistence type="inferred from homology"/>
<evidence type="ECO:0000313" key="7">
    <source>
        <dbReference type="Proteomes" id="UP001169760"/>
    </source>
</evidence>
<protein>
    <submittedName>
        <fullName evidence="6">ABC transporter ATP-binding protein</fullName>
    </submittedName>
</protein>
<evidence type="ECO:0000313" key="6">
    <source>
        <dbReference type="EMBL" id="MDO6420910.1"/>
    </source>
</evidence>
<dbReference type="CDD" id="cd03255">
    <property type="entry name" value="ABC_MJ0796_LolCDE_FtsE"/>
    <property type="match status" value="1"/>
</dbReference>
<evidence type="ECO:0000256" key="4">
    <source>
        <dbReference type="ARBA" id="ARBA00038388"/>
    </source>
</evidence>
<dbReference type="GO" id="GO:0016887">
    <property type="term" value="F:ATP hydrolysis activity"/>
    <property type="evidence" value="ECO:0007669"/>
    <property type="project" value="InterPro"/>
</dbReference>
<dbReference type="InterPro" id="IPR003439">
    <property type="entry name" value="ABC_transporter-like_ATP-bd"/>
</dbReference>
<dbReference type="InterPro" id="IPR017871">
    <property type="entry name" value="ABC_transporter-like_CS"/>
</dbReference>
<dbReference type="Pfam" id="PF00005">
    <property type="entry name" value="ABC_tran"/>
    <property type="match status" value="1"/>
</dbReference>
<evidence type="ECO:0000259" key="5">
    <source>
        <dbReference type="PROSITE" id="PS50893"/>
    </source>
</evidence>
<comment type="caution">
    <text evidence="6">The sequence shown here is derived from an EMBL/GenBank/DDBJ whole genome shotgun (WGS) entry which is preliminary data.</text>
</comment>
<dbReference type="EMBL" id="JAUOPB010000001">
    <property type="protein sequence ID" value="MDO6420910.1"/>
    <property type="molecule type" value="Genomic_DNA"/>
</dbReference>
<dbReference type="SMART" id="SM00382">
    <property type="entry name" value="AAA"/>
    <property type="match status" value="1"/>
</dbReference>
<evidence type="ECO:0000256" key="2">
    <source>
        <dbReference type="ARBA" id="ARBA00022741"/>
    </source>
</evidence>
<dbReference type="PANTHER" id="PTHR42798">
    <property type="entry name" value="LIPOPROTEIN-RELEASING SYSTEM ATP-BINDING PROTEIN LOLD"/>
    <property type="match status" value="1"/>
</dbReference>
<dbReference type="InterPro" id="IPR003593">
    <property type="entry name" value="AAA+_ATPase"/>
</dbReference>
<dbReference type="PANTHER" id="PTHR42798:SF6">
    <property type="entry name" value="CELL DIVISION ATP-BINDING PROTEIN FTSE"/>
    <property type="match status" value="1"/>
</dbReference>
<gene>
    <name evidence="6" type="ORF">Q4521_00340</name>
</gene>
<dbReference type="InterPro" id="IPR027417">
    <property type="entry name" value="P-loop_NTPase"/>
</dbReference>